<name>A0A819VWL3_9BILA</name>
<accession>A0A819VWL3</accession>
<sequence length="237" mass="27769">MTPASFAQYRIWSRNQEDANTDQSSSAIHNMPFFYRLYRGDILSVEQLHHALQLVVTEHESLHTSLIYDSNKNKLIQRVLTQQDINNDMFTITESTYETDEELNTIIENEKCNPKLFDLTQGLIFRCHIIYYKQISSNNILTDKDIIIINFHHALFDYPSVNIFLHVLDQTYKTGQLPTNNATTLRYIDYAVIEQQISMTGASMFWLDALHDCKLDQPLSLPFDRYRLSNEYRSDRG</sequence>
<evidence type="ECO:0000259" key="1">
    <source>
        <dbReference type="Pfam" id="PF00668"/>
    </source>
</evidence>
<dbReference type="AlphaFoldDB" id="A0A819VWL3"/>
<dbReference type="EMBL" id="CAJOBB010005078">
    <property type="protein sequence ID" value="CAF4114823.1"/>
    <property type="molecule type" value="Genomic_DNA"/>
</dbReference>
<dbReference type="InterPro" id="IPR001242">
    <property type="entry name" value="Condensation_dom"/>
</dbReference>
<protein>
    <recommendedName>
        <fullName evidence="1">Condensation domain-containing protein</fullName>
    </recommendedName>
</protein>
<feature type="domain" description="Condensation" evidence="1">
    <location>
        <begin position="2"/>
        <end position="227"/>
    </location>
</feature>
<dbReference type="Proteomes" id="UP000663868">
    <property type="component" value="Unassembled WGS sequence"/>
</dbReference>
<dbReference type="InterPro" id="IPR023213">
    <property type="entry name" value="CAT-like_dom_sf"/>
</dbReference>
<gene>
    <name evidence="2" type="ORF">KXQ929_LOCUS35293</name>
</gene>
<feature type="non-terminal residue" evidence="2">
    <location>
        <position position="1"/>
    </location>
</feature>
<dbReference type="Gene3D" id="3.30.559.30">
    <property type="entry name" value="Nonribosomal peptide synthetase, condensation domain"/>
    <property type="match status" value="1"/>
</dbReference>
<evidence type="ECO:0000313" key="3">
    <source>
        <dbReference type="Proteomes" id="UP000663868"/>
    </source>
</evidence>
<reference evidence="2" key="1">
    <citation type="submission" date="2021-02" db="EMBL/GenBank/DDBJ databases">
        <authorList>
            <person name="Nowell W R."/>
        </authorList>
    </citation>
    <scope>NUCLEOTIDE SEQUENCE</scope>
</reference>
<organism evidence="2 3">
    <name type="scientific">Adineta steineri</name>
    <dbReference type="NCBI Taxonomy" id="433720"/>
    <lineage>
        <taxon>Eukaryota</taxon>
        <taxon>Metazoa</taxon>
        <taxon>Spiralia</taxon>
        <taxon>Gnathifera</taxon>
        <taxon>Rotifera</taxon>
        <taxon>Eurotatoria</taxon>
        <taxon>Bdelloidea</taxon>
        <taxon>Adinetida</taxon>
        <taxon>Adinetidae</taxon>
        <taxon>Adineta</taxon>
    </lineage>
</organism>
<dbReference type="SUPFAM" id="SSF52777">
    <property type="entry name" value="CoA-dependent acyltransferases"/>
    <property type="match status" value="1"/>
</dbReference>
<comment type="caution">
    <text evidence="2">The sequence shown here is derived from an EMBL/GenBank/DDBJ whole genome shotgun (WGS) entry which is preliminary data.</text>
</comment>
<evidence type="ECO:0000313" key="2">
    <source>
        <dbReference type="EMBL" id="CAF4114823.1"/>
    </source>
</evidence>
<dbReference type="GO" id="GO:0003824">
    <property type="term" value="F:catalytic activity"/>
    <property type="evidence" value="ECO:0007669"/>
    <property type="project" value="InterPro"/>
</dbReference>
<proteinExistence type="predicted"/>
<dbReference type="Gene3D" id="3.30.559.10">
    <property type="entry name" value="Chloramphenicol acetyltransferase-like domain"/>
    <property type="match status" value="1"/>
</dbReference>
<dbReference type="Pfam" id="PF00668">
    <property type="entry name" value="Condensation"/>
    <property type="match status" value="1"/>
</dbReference>